<comment type="caution">
    <text evidence="1">The sequence shown here is derived from an EMBL/GenBank/DDBJ whole genome shotgun (WGS) entry which is preliminary data.</text>
</comment>
<name>A0A834SQ40_9FABA</name>
<sequence length="61" mass="6996">MLKLELLEFFSDSIANFNSKWVGDDKHAFYAITSPILALNALEFRYTTQSDCIDSLVQQHV</sequence>
<keyword evidence="2" id="KW-1185">Reference proteome</keyword>
<dbReference type="EMBL" id="JAAIUW010000012">
    <property type="protein sequence ID" value="KAF7807627.1"/>
    <property type="molecule type" value="Genomic_DNA"/>
</dbReference>
<dbReference type="Proteomes" id="UP000634136">
    <property type="component" value="Unassembled WGS sequence"/>
</dbReference>
<reference evidence="1" key="1">
    <citation type="submission" date="2020-09" db="EMBL/GenBank/DDBJ databases">
        <title>Genome-Enabled Discovery of Anthraquinone Biosynthesis in Senna tora.</title>
        <authorList>
            <person name="Kang S.-H."/>
            <person name="Pandey R.P."/>
            <person name="Lee C.-M."/>
            <person name="Sim J.-S."/>
            <person name="Jeong J.-T."/>
            <person name="Choi B.-S."/>
            <person name="Jung M."/>
            <person name="Ginzburg D."/>
            <person name="Zhao K."/>
            <person name="Won S.Y."/>
            <person name="Oh T.-J."/>
            <person name="Yu Y."/>
            <person name="Kim N.-H."/>
            <person name="Lee O.R."/>
            <person name="Lee T.-H."/>
            <person name="Bashyal P."/>
            <person name="Kim T.-S."/>
            <person name="Lee W.-H."/>
            <person name="Kawkins C."/>
            <person name="Kim C.-K."/>
            <person name="Kim J.S."/>
            <person name="Ahn B.O."/>
            <person name="Rhee S.Y."/>
            <person name="Sohng J.K."/>
        </authorList>
    </citation>
    <scope>NUCLEOTIDE SEQUENCE</scope>
    <source>
        <tissue evidence="1">Leaf</tissue>
    </source>
</reference>
<proteinExistence type="predicted"/>
<accession>A0A834SQ40</accession>
<dbReference type="AlphaFoldDB" id="A0A834SQ40"/>
<evidence type="ECO:0000313" key="2">
    <source>
        <dbReference type="Proteomes" id="UP000634136"/>
    </source>
</evidence>
<organism evidence="1 2">
    <name type="scientific">Senna tora</name>
    <dbReference type="NCBI Taxonomy" id="362788"/>
    <lineage>
        <taxon>Eukaryota</taxon>
        <taxon>Viridiplantae</taxon>
        <taxon>Streptophyta</taxon>
        <taxon>Embryophyta</taxon>
        <taxon>Tracheophyta</taxon>
        <taxon>Spermatophyta</taxon>
        <taxon>Magnoliopsida</taxon>
        <taxon>eudicotyledons</taxon>
        <taxon>Gunneridae</taxon>
        <taxon>Pentapetalae</taxon>
        <taxon>rosids</taxon>
        <taxon>fabids</taxon>
        <taxon>Fabales</taxon>
        <taxon>Fabaceae</taxon>
        <taxon>Caesalpinioideae</taxon>
        <taxon>Cassia clade</taxon>
        <taxon>Senna</taxon>
    </lineage>
</organism>
<protein>
    <submittedName>
        <fullName evidence="1">Uncharacterized protein</fullName>
    </submittedName>
</protein>
<gene>
    <name evidence="1" type="ORF">G2W53_039788</name>
</gene>
<evidence type="ECO:0000313" key="1">
    <source>
        <dbReference type="EMBL" id="KAF7807627.1"/>
    </source>
</evidence>